<dbReference type="RefSeq" id="WP_094840505.1">
    <property type="nucleotide sequence ID" value="NZ_NEVS01000001.1"/>
</dbReference>
<dbReference type="EMBL" id="NEVS01000001">
    <property type="protein sequence ID" value="OZI67315.1"/>
    <property type="molecule type" value="Genomic_DNA"/>
</dbReference>
<comment type="caution">
    <text evidence="1">The sequence shown here is derived from an EMBL/GenBank/DDBJ whole genome shotgun (WGS) entry which is preliminary data.</text>
</comment>
<reference evidence="2" key="1">
    <citation type="submission" date="2017-05" db="EMBL/GenBank/DDBJ databases">
        <title>Complete and WGS of Bordetella genogroups.</title>
        <authorList>
            <person name="Spilker T."/>
            <person name="Lipuma J."/>
        </authorList>
    </citation>
    <scope>NUCLEOTIDE SEQUENCE [LARGE SCALE GENOMIC DNA]</scope>
    <source>
        <strain evidence="2">AU8856</strain>
    </source>
</reference>
<protein>
    <submittedName>
        <fullName evidence="1">Uncharacterized protein</fullName>
    </submittedName>
</protein>
<keyword evidence="2" id="KW-1185">Reference proteome</keyword>
<evidence type="ECO:0000313" key="2">
    <source>
        <dbReference type="Proteomes" id="UP000215767"/>
    </source>
</evidence>
<accession>A0A261V065</accession>
<proteinExistence type="predicted"/>
<dbReference type="Proteomes" id="UP000215767">
    <property type="component" value="Unassembled WGS sequence"/>
</dbReference>
<gene>
    <name evidence="1" type="ORF">CAL28_06450</name>
</gene>
<sequence>MENITKQDRITLKDLRVSDFASDETLCFTAIVVLDGTPIAEARNGGNGGSTFLRALDGKKALLAQAEAFAKGLPPAPLDLGQEGEDPHYIDMTLDFLVDELAEAMHRERKLRAAFKRDIGNRVLFIKDGKLLFIKGIKLKAIADRKAYFASLRARQTQPIIILAELPPEQAIDLWKKHVLGDTPD</sequence>
<dbReference type="OrthoDB" id="8809001at2"/>
<dbReference type="AlphaFoldDB" id="A0A261V065"/>
<organism evidence="1 2">
    <name type="scientific">Bordetella genomosp. 11</name>
    <dbReference type="NCBI Taxonomy" id="1416808"/>
    <lineage>
        <taxon>Bacteria</taxon>
        <taxon>Pseudomonadati</taxon>
        <taxon>Pseudomonadota</taxon>
        <taxon>Betaproteobacteria</taxon>
        <taxon>Burkholderiales</taxon>
        <taxon>Alcaligenaceae</taxon>
        <taxon>Bordetella</taxon>
    </lineage>
</organism>
<evidence type="ECO:0000313" key="1">
    <source>
        <dbReference type="EMBL" id="OZI67315.1"/>
    </source>
</evidence>
<name>A0A261V065_9BORD</name>